<name>A0AAV2Z2P2_9STRA</name>
<dbReference type="EMBL" id="DAKRPA010000044">
    <property type="protein sequence ID" value="DBA01631.1"/>
    <property type="molecule type" value="Genomic_DNA"/>
</dbReference>
<dbReference type="PANTHER" id="PTHR21327:SF18">
    <property type="entry name" value="3,4-DIHYDROXY-2-BUTANONE 4-PHOSPHATE SYNTHASE"/>
    <property type="match status" value="1"/>
</dbReference>
<evidence type="ECO:0000256" key="11">
    <source>
        <dbReference type="SAM" id="MobiDB-lite"/>
    </source>
</evidence>
<comment type="cofactor">
    <cofactor evidence="2">
        <name>Mg(2+)</name>
        <dbReference type="ChEBI" id="CHEBI:18420"/>
    </cofactor>
</comment>
<keyword evidence="9" id="KW-0464">Manganese</keyword>
<dbReference type="GO" id="GO:0005829">
    <property type="term" value="C:cytosol"/>
    <property type="evidence" value="ECO:0007669"/>
    <property type="project" value="TreeGrafter"/>
</dbReference>
<dbReference type="InterPro" id="IPR032677">
    <property type="entry name" value="GTP_cyclohydro_II"/>
</dbReference>
<comment type="pathway">
    <text evidence="3">Cofactor biosynthesis; riboflavin biosynthesis; 2-hydroxy-3-oxobutyl phosphate from D-ribulose 5-phosphate: step 1/1.</text>
</comment>
<keyword evidence="7" id="KW-0479">Metal-binding</keyword>
<feature type="domain" description="GTP cyclohydrolase II" evidence="12">
    <location>
        <begin position="230"/>
        <end position="359"/>
    </location>
</feature>
<dbReference type="PANTHER" id="PTHR21327">
    <property type="entry name" value="GTP CYCLOHYDROLASE II-RELATED"/>
    <property type="match status" value="1"/>
</dbReference>
<evidence type="ECO:0000256" key="5">
    <source>
        <dbReference type="ARBA" id="ARBA00012153"/>
    </source>
</evidence>
<evidence type="ECO:0000256" key="3">
    <source>
        <dbReference type="ARBA" id="ARBA00004904"/>
    </source>
</evidence>
<dbReference type="GO" id="GO:0009231">
    <property type="term" value="P:riboflavin biosynthetic process"/>
    <property type="evidence" value="ECO:0007669"/>
    <property type="project" value="UniProtKB-KW"/>
</dbReference>
<keyword evidence="8" id="KW-0460">Magnesium</keyword>
<evidence type="ECO:0000256" key="8">
    <source>
        <dbReference type="ARBA" id="ARBA00022842"/>
    </source>
</evidence>
<dbReference type="GO" id="GO:0046872">
    <property type="term" value="F:metal ion binding"/>
    <property type="evidence" value="ECO:0007669"/>
    <property type="project" value="UniProtKB-KW"/>
</dbReference>
<evidence type="ECO:0000256" key="9">
    <source>
        <dbReference type="ARBA" id="ARBA00023211"/>
    </source>
</evidence>
<sequence length="365" mass="39988">MPATTPSTTRTTKKSEAETNVGTSTIEEAIVAMKAGKFVIVMDNEDRENEGDLIMPAEFATEESLAFMIRHSTGIVCVPALADRLEALQLPLMVDNNTEVHKCKFTVTVDLKEGNSTGVSAADRARTIRAMADPNVPASAFNRPGHIFPLKAMNGGVISRAGHTEAAVDLARMAGCAPVGYICEMNDQNGNMMRRPQLEEFAKEHDLPLITISDMIRYRFTHEKIVECVADAVEMRTPHGKFDHLRFSSVHDGQLFDALVHGNVNQRDVLVHVVEDGLHELVDAQFAQQQIAKHGHGVIVYVNNAKELLDVSGELMARQSIFGMVMQIVKHVGVQSVRILSKEPSSFDLNGFGIPVIGYETLVTA</sequence>
<dbReference type="GO" id="GO:0008686">
    <property type="term" value="F:3,4-dihydroxy-2-butanone-4-phosphate synthase activity"/>
    <property type="evidence" value="ECO:0007669"/>
    <property type="project" value="UniProtKB-EC"/>
</dbReference>
<dbReference type="EC" id="4.1.99.12" evidence="5"/>
<evidence type="ECO:0000256" key="6">
    <source>
        <dbReference type="ARBA" id="ARBA00022619"/>
    </source>
</evidence>
<gene>
    <name evidence="13" type="ORF">N0F65_011387</name>
</gene>
<evidence type="ECO:0000313" key="13">
    <source>
        <dbReference type="EMBL" id="DBA01631.1"/>
    </source>
</evidence>
<accession>A0AAV2Z2P2</accession>
<dbReference type="Pfam" id="PF00925">
    <property type="entry name" value="GTP_cyclohydro2"/>
    <property type="match status" value="1"/>
</dbReference>
<dbReference type="Proteomes" id="UP001146120">
    <property type="component" value="Unassembled WGS sequence"/>
</dbReference>
<reference evidence="13" key="1">
    <citation type="submission" date="2022-11" db="EMBL/GenBank/DDBJ databases">
        <authorList>
            <person name="Morgan W.R."/>
            <person name="Tartar A."/>
        </authorList>
    </citation>
    <scope>NUCLEOTIDE SEQUENCE</scope>
    <source>
        <strain evidence="13">ARSEF 373</strain>
    </source>
</reference>
<dbReference type="InterPro" id="IPR036144">
    <property type="entry name" value="RibA-like_sf"/>
</dbReference>
<dbReference type="PIRSF" id="PIRSF001259">
    <property type="entry name" value="RibA"/>
    <property type="match status" value="1"/>
</dbReference>
<evidence type="ECO:0000256" key="1">
    <source>
        <dbReference type="ARBA" id="ARBA00001936"/>
    </source>
</evidence>
<keyword evidence="14" id="KW-1185">Reference proteome</keyword>
<dbReference type="Pfam" id="PF00926">
    <property type="entry name" value="DHBP_synthase"/>
    <property type="match status" value="1"/>
</dbReference>
<dbReference type="InterPro" id="IPR017945">
    <property type="entry name" value="DHBP_synth_RibB-like_a/b_dom"/>
</dbReference>
<proteinExistence type="inferred from homology"/>
<keyword evidence="10" id="KW-0456">Lyase</keyword>
<evidence type="ECO:0000256" key="10">
    <source>
        <dbReference type="ARBA" id="ARBA00023239"/>
    </source>
</evidence>
<dbReference type="NCBIfam" id="TIGR00506">
    <property type="entry name" value="ribB"/>
    <property type="match status" value="1"/>
</dbReference>
<comment type="similarity">
    <text evidence="4">In the N-terminal section; belongs to the DHBP synthase family.</text>
</comment>
<dbReference type="FunFam" id="3.90.870.10:FF:000001">
    <property type="entry name" value="Riboflavin biosynthesis protein RibBA"/>
    <property type="match status" value="1"/>
</dbReference>
<dbReference type="AlphaFoldDB" id="A0AAV2Z2P2"/>
<feature type="compositionally biased region" description="Low complexity" evidence="11">
    <location>
        <begin position="1"/>
        <end position="10"/>
    </location>
</feature>
<protein>
    <recommendedName>
        <fullName evidence="5">3,4-dihydroxy-2-butanone-4-phosphate synthase</fullName>
        <ecNumber evidence="5">4.1.99.12</ecNumber>
    </recommendedName>
</protein>
<keyword evidence="6" id="KW-0686">Riboflavin biosynthesis</keyword>
<evidence type="ECO:0000256" key="2">
    <source>
        <dbReference type="ARBA" id="ARBA00001946"/>
    </source>
</evidence>
<dbReference type="Gene3D" id="3.40.50.10990">
    <property type="entry name" value="GTP cyclohydrolase II"/>
    <property type="match status" value="1"/>
</dbReference>
<dbReference type="Gene3D" id="3.90.870.10">
    <property type="entry name" value="DHBP synthase"/>
    <property type="match status" value="1"/>
</dbReference>
<dbReference type="SUPFAM" id="SSF55821">
    <property type="entry name" value="YrdC/RibB"/>
    <property type="match status" value="1"/>
</dbReference>
<dbReference type="SUPFAM" id="SSF142695">
    <property type="entry name" value="RibA-like"/>
    <property type="match status" value="1"/>
</dbReference>
<dbReference type="HAMAP" id="MF_00180">
    <property type="entry name" value="RibB"/>
    <property type="match status" value="1"/>
</dbReference>
<comment type="caution">
    <text evidence="13">The sequence shown here is derived from an EMBL/GenBank/DDBJ whole genome shotgun (WGS) entry which is preliminary data.</text>
</comment>
<evidence type="ECO:0000313" key="14">
    <source>
        <dbReference type="Proteomes" id="UP001146120"/>
    </source>
</evidence>
<evidence type="ECO:0000256" key="4">
    <source>
        <dbReference type="ARBA" id="ARBA00005520"/>
    </source>
</evidence>
<comment type="cofactor">
    <cofactor evidence="1">
        <name>Mn(2+)</name>
        <dbReference type="ChEBI" id="CHEBI:29035"/>
    </cofactor>
</comment>
<reference evidence="13" key="2">
    <citation type="journal article" date="2023" name="Microbiol Resour">
        <title>Decontamination and Annotation of the Draft Genome Sequence of the Oomycete Lagenidium giganteum ARSEF 373.</title>
        <authorList>
            <person name="Morgan W.R."/>
            <person name="Tartar A."/>
        </authorList>
    </citation>
    <scope>NUCLEOTIDE SEQUENCE</scope>
    <source>
        <strain evidence="13">ARSEF 373</strain>
    </source>
</reference>
<evidence type="ECO:0000259" key="12">
    <source>
        <dbReference type="Pfam" id="PF00925"/>
    </source>
</evidence>
<dbReference type="InterPro" id="IPR000422">
    <property type="entry name" value="DHBP_synthase_RibB"/>
</dbReference>
<organism evidence="13 14">
    <name type="scientific">Lagenidium giganteum</name>
    <dbReference type="NCBI Taxonomy" id="4803"/>
    <lineage>
        <taxon>Eukaryota</taxon>
        <taxon>Sar</taxon>
        <taxon>Stramenopiles</taxon>
        <taxon>Oomycota</taxon>
        <taxon>Peronosporomycetes</taxon>
        <taxon>Pythiales</taxon>
        <taxon>Pythiaceae</taxon>
    </lineage>
</organism>
<evidence type="ECO:0000256" key="7">
    <source>
        <dbReference type="ARBA" id="ARBA00022723"/>
    </source>
</evidence>
<feature type="region of interest" description="Disordered" evidence="11">
    <location>
        <begin position="1"/>
        <end position="21"/>
    </location>
</feature>